<name>A0A816MFG6_9BILA</name>
<proteinExistence type="predicted"/>
<sequence>MSEKVIHSFEGVCPLTHYGIYGIKKSYNMPNFPCSDKTEHLSLKKHLMYKHNLSNTAANKIVLDRMNTVNLTRKRKSILTFNSAQELFSHSVHWHKEDIVTNTNSNIYNDDRRFRHYCPLTKNEFIHEQPLFNIPCTKINEKFLLFAHLQHYHQMSGELGLRLIRAIRNGTESTVIKDLFQNNTYNQPIASATTISSSQSKNITIADEIDIVPYKCLCPYSTSSQDGNTNLVEIHLKKFSKSVKNIPCDRPCPVNLYRHLRNYHKVDLQHAKDITRTIMLYKTVKSEVITPDSINEISTSIKKRIKVPKSTNDYETTISLVNVDLNSVKSEGKNESIDFIIGHENPDEWDPSIIYDSESLFLSFDEERICDNGTDGNF</sequence>
<comment type="caution">
    <text evidence="1">The sequence shown here is derived from an EMBL/GenBank/DDBJ whole genome shotgun (WGS) entry which is preliminary data.</text>
</comment>
<dbReference type="AlphaFoldDB" id="A0A816MFG6"/>
<protein>
    <submittedName>
        <fullName evidence="1">Uncharacterized protein</fullName>
    </submittedName>
</protein>
<evidence type="ECO:0000313" key="1">
    <source>
        <dbReference type="EMBL" id="CAF1990919.1"/>
    </source>
</evidence>
<gene>
    <name evidence="1" type="ORF">XDN619_LOCUS2852</name>
</gene>
<organism evidence="1 2">
    <name type="scientific">Rotaria magnacalcarata</name>
    <dbReference type="NCBI Taxonomy" id="392030"/>
    <lineage>
        <taxon>Eukaryota</taxon>
        <taxon>Metazoa</taxon>
        <taxon>Spiralia</taxon>
        <taxon>Gnathifera</taxon>
        <taxon>Rotifera</taxon>
        <taxon>Eurotatoria</taxon>
        <taxon>Bdelloidea</taxon>
        <taxon>Philodinida</taxon>
        <taxon>Philodinidae</taxon>
        <taxon>Rotaria</taxon>
    </lineage>
</organism>
<dbReference type="Proteomes" id="UP000663887">
    <property type="component" value="Unassembled WGS sequence"/>
</dbReference>
<accession>A0A816MFG6</accession>
<reference evidence="1" key="1">
    <citation type="submission" date="2021-02" db="EMBL/GenBank/DDBJ databases">
        <authorList>
            <person name="Nowell W R."/>
        </authorList>
    </citation>
    <scope>NUCLEOTIDE SEQUENCE</scope>
</reference>
<evidence type="ECO:0000313" key="2">
    <source>
        <dbReference type="Proteomes" id="UP000663887"/>
    </source>
</evidence>
<dbReference type="EMBL" id="CAJNRG010000254">
    <property type="protein sequence ID" value="CAF1990919.1"/>
    <property type="molecule type" value="Genomic_DNA"/>
</dbReference>